<dbReference type="InterPro" id="IPR036390">
    <property type="entry name" value="WH_DNA-bd_sf"/>
</dbReference>
<evidence type="ECO:0000256" key="3">
    <source>
        <dbReference type="ARBA" id="ARBA00023125"/>
    </source>
</evidence>
<evidence type="ECO:0000256" key="1">
    <source>
        <dbReference type="ARBA" id="ARBA00009437"/>
    </source>
</evidence>
<dbReference type="PANTHER" id="PTHR30419:SF8">
    <property type="entry name" value="NITROGEN ASSIMILATION TRANSCRIPTIONAL ACTIVATOR-RELATED"/>
    <property type="match status" value="1"/>
</dbReference>
<evidence type="ECO:0000256" key="2">
    <source>
        <dbReference type="ARBA" id="ARBA00023015"/>
    </source>
</evidence>
<gene>
    <name evidence="6" type="ORF">AWM72_05320</name>
</gene>
<dbReference type="InterPro" id="IPR050950">
    <property type="entry name" value="HTH-type_LysR_regulators"/>
</dbReference>
<dbReference type="Pfam" id="PF03466">
    <property type="entry name" value="LysR_substrate"/>
    <property type="match status" value="1"/>
</dbReference>
<keyword evidence="3" id="KW-0238">DNA-binding</keyword>
<feature type="domain" description="HTH lysR-type" evidence="5">
    <location>
        <begin position="2"/>
        <end position="59"/>
    </location>
</feature>
<dbReference type="SUPFAM" id="SSF53850">
    <property type="entry name" value="Periplasmic binding protein-like II"/>
    <property type="match status" value="1"/>
</dbReference>
<dbReference type="InterPro" id="IPR036388">
    <property type="entry name" value="WH-like_DNA-bd_sf"/>
</dbReference>
<dbReference type="PRINTS" id="PR00039">
    <property type="entry name" value="HTHLYSR"/>
</dbReference>
<evidence type="ECO:0000259" key="5">
    <source>
        <dbReference type="PROSITE" id="PS50931"/>
    </source>
</evidence>
<dbReference type="PROSITE" id="PS50931">
    <property type="entry name" value="HTH_LYSR"/>
    <property type="match status" value="1"/>
</dbReference>
<dbReference type="Pfam" id="PF00126">
    <property type="entry name" value="HTH_1"/>
    <property type="match status" value="1"/>
</dbReference>
<keyword evidence="4" id="KW-0804">Transcription</keyword>
<evidence type="ECO:0000256" key="4">
    <source>
        <dbReference type="ARBA" id="ARBA00023163"/>
    </source>
</evidence>
<dbReference type="GeneID" id="92903484"/>
<evidence type="ECO:0000313" key="6">
    <source>
        <dbReference type="EMBL" id="AMB94215.1"/>
    </source>
</evidence>
<dbReference type="RefSeq" id="WP_067974374.1">
    <property type="nucleotide sequence ID" value="NZ_CAJHLO010000002.1"/>
</dbReference>
<dbReference type="EMBL" id="CP014160">
    <property type="protein sequence ID" value="AMB94215.1"/>
    <property type="molecule type" value="Genomic_DNA"/>
</dbReference>
<sequence length="312" mass="35993">MIEMKDIEYVKAIHEHSTLTKAAESLFITQPSLSMYIKNMEERLGYHLFQRVGKRLVLNYAGEEFVKYGNDILTMRDELEMTMQTIKDKNYGRIRIGIPLIRGSYLMPPVLPEYEKLYPRVEVQLVEETATILEDRIMNGDCDIIIINASNENANLTYDKIGTEEILVAVPHDHPAVATAVENPDSKYPKIDLEELKDDRFIISTNDTKISREMDKLFSQEHFHPARTIKTNNIQTAVNLTIRGYGVSLVYENHYRNLNLKHDNAPKLFSFSSPSSKSDVIIAYRKGMPLPKYMEDFIELAKKFFSTALQFN</sequence>
<dbReference type="PANTHER" id="PTHR30419">
    <property type="entry name" value="HTH-TYPE TRANSCRIPTIONAL REGULATOR YBHD"/>
    <property type="match status" value="1"/>
</dbReference>
<organism evidence="6 7">
    <name type="scientific">Aerococcus sanguinicola</name>
    <dbReference type="NCBI Taxonomy" id="119206"/>
    <lineage>
        <taxon>Bacteria</taxon>
        <taxon>Bacillati</taxon>
        <taxon>Bacillota</taxon>
        <taxon>Bacilli</taxon>
        <taxon>Lactobacillales</taxon>
        <taxon>Aerococcaceae</taxon>
        <taxon>Aerococcus</taxon>
    </lineage>
</organism>
<dbReference type="Gene3D" id="3.40.190.290">
    <property type="match status" value="1"/>
</dbReference>
<accession>A0A0X8FBJ6</accession>
<evidence type="ECO:0000313" key="7">
    <source>
        <dbReference type="Proteomes" id="UP000069912"/>
    </source>
</evidence>
<dbReference type="InterPro" id="IPR000847">
    <property type="entry name" value="LysR_HTH_N"/>
</dbReference>
<dbReference type="CDD" id="cd05466">
    <property type="entry name" value="PBP2_LTTR_substrate"/>
    <property type="match status" value="1"/>
</dbReference>
<dbReference type="Gene3D" id="1.10.10.10">
    <property type="entry name" value="Winged helix-like DNA-binding domain superfamily/Winged helix DNA-binding domain"/>
    <property type="match status" value="1"/>
</dbReference>
<dbReference type="InterPro" id="IPR005119">
    <property type="entry name" value="LysR_subst-bd"/>
</dbReference>
<dbReference type="KEGG" id="asan:AWM72_05320"/>
<name>A0A0X8FBJ6_9LACT</name>
<dbReference type="AlphaFoldDB" id="A0A0X8FBJ6"/>
<keyword evidence="2" id="KW-0805">Transcription regulation</keyword>
<proteinExistence type="inferred from homology"/>
<dbReference type="GO" id="GO:0005829">
    <property type="term" value="C:cytosol"/>
    <property type="evidence" value="ECO:0007669"/>
    <property type="project" value="TreeGrafter"/>
</dbReference>
<keyword evidence="7" id="KW-1185">Reference proteome</keyword>
<dbReference type="SUPFAM" id="SSF46785">
    <property type="entry name" value="Winged helix' DNA-binding domain"/>
    <property type="match status" value="1"/>
</dbReference>
<dbReference type="GO" id="GO:0003677">
    <property type="term" value="F:DNA binding"/>
    <property type="evidence" value="ECO:0007669"/>
    <property type="project" value="UniProtKB-KW"/>
</dbReference>
<dbReference type="Proteomes" id="UP000069912">
    <property type="component" value="Chromosome"/>
</dbReference>
<reference evidence="6 7" key="1">
    <citation type="journal article" date="2016" name="Genome Announc.">
        <title>Complete Genome Sequences of Aerococcus christensenii CCUG 28831T, Aerococcus sanguinicola CCUG 43001T, Aerococcus urinae CCUG 36881T, Aerococcus urinaeequi CCUG 28094T, Aerococcus urinaehominis CCUG 42038 BT, and Aerococcus viridans CCUG 4311T.</title>
        <authorList>
            <person name="Carkaci D."/>
            <person name="Dargis R."/>
            <person name="Nielsen X.C."/>
            <person name="Skovgaard O."/>
            <person name="Fuursted K."/>
            <person name="Christensen J.J."/>
        </authorList>
    </citation>
    <scope>NUCLEOTIDE SEQUENCE [LARGE SCALE GENOMIC DNA]</scope>
    <source>
        <strain evidence="6 7">CCUG43001</strain>
    </source>
</reference>
<comment type="similarity">
    <text evidence="1">Belongs to the LysR transcriptional regulatory family.</text>
</comment>
<protein>
    <recommendedName>
        <fullName evidence="5">HTH lysR-type domain-containing protein</fullName>
    </recommendedName>
</protein>
<reference evidence="7" key="2">
    <citation type="submission" date="2016-01" db="EMBL/GenBank/DDBJ databases">
        <title>Six Aerococcus type strain genome sequencing and assembly using PacBio and Illumina Hiseq.</title>
        <authorList>
            <person name="Carkaci D."/>
            <person name="Dargis R."/>
            <person name="Nielsen X.C."/>
            <person name="Skovgaard O."/>
            <person name="Fuursted K."/>
            <person name="Christensen J.J."/>
        </authorList>
    </citation>
    <scope>NUCLEOTIDE SEQUENCE [LARGE SCALE GENOMIC DNA]</scope>
    <source>
        <strain evidence="7">CCUG43001</strain>
    </source>
</reference>
<dbReference type="GO" id="GO:0003700">
    <property type="term" value="F:DNA-binding transcription factor activity"/>
    <property type="evidence" value="ECO:0007669"/>
    <property type="project" value="InterPro"/>
</dbReference>